<dbReference type="Proteomes" id="UP000185990">
    <property type="component" value="Unassembled WGS sequence"/>
</dbReference>
<evidence type="ECO:0000313" key="6">
    <source>
        <dbReference type="Proteomes" id="UP000186677"/>
    </source>
</evidence>
<evidence type="ECO:0000313" key="5">
    <source>
        <dbReference type="Proteomes" id="UP000185990"/>
    </source>
</evidence>
<dbReference type="InterPro" id="IPR008258">
    <property type="entry name" value="Transglycosylase_SLT_dom_1"/>
</dbReference>
<dbReference type="SUPFAM" id="SSF54106">
    <property type="entry name" value="LysM domain"/>
    <property type="match status" value="2"/>
</dbReference>
<dbReference type="Pfam" id="PF01476">
    <property type="entry name" value="LysM"/>
    <property type="match status" value="2"/>
</dbReference>
<dbReference type="CDD" id="cd00118">
    <property type="entry name" value="LysM"/>
    <property type="match status" value="2"/>
</dbReference>
<organism evidence="4 5">
    <name type="scientific">Pseudomonas versuta</name>
    <dbReference type="NCBI Taxonomy" id="1788301"/>
    <lineage>
        <taxon>Bacteria</taxon>
        <taxon>Pseudomonadati</taxon>
        <taxon>Pseudomonadota</taxon>
        <taxon>Gammaproteobacteria</taxon>
        <taxon>Pseudomonadales</taxon>
        <taxon>Pseudomonadaceae</taxon>
        <taxon>Pseudomonas</taxon>
    </lineage>
</organism>
<dbReference type="Proteomes" id="UP000186677">
    <property type="component" value="Unassembled WGS sequence"/>
</dbReference>
<sequence>MSSSIGNSINSDTLTRLVKAIAVAASAILAGCQSMDHSAQPTERASLKITKRIPQEPLWLSEKPGPVAPQDVWERMRQGFKLQDGQNVNPRIEQQRLWFASNPSFLENAGERGSLYIHYIVERLEERNMPLELALLPAIESAYNPMAYSHANAVGLWQFIPSTGRYFNLRQTRAYDGRRDITASTIAALDYLNRLHDMFNGDWLLALAAYNSGEGTVSRAIERNQKLGLPTDYWNLPLPQETKDYVPKLLALSQVVLAPEAYGINLNPIANEPYFEVVEIKQSMDLSRVAALAEIDEDEMFQLNPAYKQRATIDGPQHLLVPTSKAQLLTASLSNLNQEELISLRPKKPVFDNVASASPARLNRKYRVKSGDNLTLIAKANKVNAKDLQHWNKLSGNNLKVGQILVMQDTRKPTGKKPTQYKVKKGDSLYIVAKRFNVEMQHLKRWNPSSAKALKPGQMLTVSKPR</sequence>
<dbReference type="PROSITE" id="PS00922">
    <property type="entry name" value="TRANSGLYCOSYLASE"/>
    <property type="match status" value="1"/>
</dbReference>
<proteinExistence type="inferred from homology"/>
<dbReference type="AlphaFoldDB" id="A0A0M4QH40"/>
<dbReference type="PROSITE" id="PS51782">
    <property type="entry name" value="LYSM"/>
    <property type="match status" value="2"/>
</dbReference>
<dbReference type="PANTHER" id="PTHR33734:SF22">
    <property type="entry name" value="MEMBRANE-BOUND LYTIC MUREIN TRANSGLYCOSYLASE D"/>
    <property type="match status" value="1"/>
</dbReference>
<dbReference type="KEGG" id="ppsy:AOC04_13655"/>
<dbReference type="GO" id="GO:0016020">
    <property type="term" value="C:membrane"/>
    <property type="evidence" value="ECO:0007669"/>
    <property type="project" value="InterPro"/>
</dbReference>
<accession>A0A1Q4KEY1</accession>
<evidence type="ECO:0000313" key="3">
    <source>
        <dbReference type="EMBL" id="OKA19600.1"/>
    </source>
</evidence>
<evidence type="ECO:0000313" key="4">
    <source>
        <dbReference type="EMBL" id="OKA24139.1"/>
    </source>
</evidence>
<feature type="domain" description="LysM" evidence="2">
    <location>
        <begin position="419"/>
        <end position="462"/>
    </location>
</feature>
<dbReference type="SUPFAM" id="SSF53955">
    <property type="entry name" value="Lysozyme-like"/>
    <property type="match status" value="1"/>
</dbReference>
<comment type="similarity">
    <text evidence="1">Belongs to the transglycosylase Slt family.</text>
</comment>
<dbReference type="Gene3D" id="3.10.350.10">
    <property type="entry name" value="LysM domain"/>
    <property type="match status" value="2"/>
</dbReference>
<dbReference type="Pfam" id="PF06474">
    <property type="entry name" value="LPAM_MltD"/>
    <property type="match status" value="1"/>
</dbReference>
<comment type="caution">
    <text evidence="4">The sequence shown here is derived from an EMBL/GenBank/DDBJ whole genome shotgun (WGS) entry which is preliminary data.</text>
</comment>
<dbReference type="Gene3D" id="1.10.530.10">
    <property type="match status" value="1"/>
</dbReference>
<dbReference type="InterPro" id="IPR018392">
    <property type="entry name" value="LysM"/>
</dbReference>
<dbReference type="InterPro" id="IPR000189">
    <property type="entry name" value="Transglyc_AS"/>
</dbReference>
<dbReference type="SMART" id="SM00257">
    <property type="entry name" value="LysM"/>
    <property type="match status" value="2"/>
</dbReference>
<dbReference type="CDD" id="cd16894">
    <property type="entry name" value="MltD-like"/>
    <property type="match status" value="1"/>
</dbReference>
<reference evidence="4 5" key="1">
    <citation type="submission" date="2016-11" db="EMBL/GenBank/DDBJ databases">
        <title>Draft genome of Pseudomonas versuta A4R1.12.</title>
        <authorList>
            <person name="See-Too W.-S."/>
        </authorList>
    </citation>
    <scope>NUCLEOTIDE SEQUENCE [LARGE SCALE GENOMIC DNA]</scope>
    <source>
        <strain evidence="4 5">A4R1.12</strain>
    </source>
</reference>
<dbReference type="Pfam" id="PF01464">
    <property type="entry name" value="SLT"/>
    <property type="match status" value="1"/>
</dbReference>
<evidence type="ECO:0000256" key="1">
    <source>
        <dbReference type="ARBA" id="ARBA00007734"/>
    </source>
</evidence>
<keyword evidence="6" id="KW-1185">Reference proteome</keyword>
<dbReference type="EMBL" id="MPJD01000018">
    <property type="protein sequence ID" value="OKA24139.1"/>
    <property type="molecule type" value="Genomic_DNA"/>
</dbReference>
<dbReference type="RefSeq" id="WP_060694214.1">
    <property type="nucleotide sequence ID" value="NZ_CP012676.1"/>
</dbReference>
<feature type="domain" description="LysM" evidence="2">
    <location>
        <begin position="364"/>
        <end position="407"/>
    </location>
</feature>
<dbReference type="InterPro" id="IPR023346">
    <property type="entry name" value="Lysozyme-like_dom_sf"/>
</dbReference>
<dbReference type="OrthoDB" id="9815002at2"/>
<gene>
    <name evidence="3" type="ORF">BOH73_15940</name>
    <name evidence="4" type="ORF">BOH74_12695</name>
</gene>
<reference evidence="3 6" key="2">
    <citation type="submission" date="2016-11" db="EMBL/GenBank/DDBJ databases">
        <title>Draft genome of Pseudomonas versuta A4R1.5.</title>
        <authorList>
            <person name="See-Too W.-S."/>
        </authorList>
    </citation>
    <scope>NUCLEOTIDE SEQUENCE [LARGE SCALE GENOMIC DNA]</scope>
    <source>
        <strain evidence="3 6">A4R1.5</strain>
    </source>
</reference>
<dbReference type="GO" id="GO:0000270">
    <property type="term" value="P:peptidoglycan metabolic process"/>
    <property type="evidence" value="ECO:0007669"/>
    <property type="project" value="InterPro"/>
</dbReference>
<name>A0A0M4QH40_9PSED</name>
<dbReference type="InterPro" id="IPR010511">
    <property type="entry name" value="MltD_lipid-attach"/>
</dbReference>
<dbReference type="InterPro" id="IPR036779">
    <property type="entry name" value="LysM_dom_sf"/>
</dbReference>
<dbReference type="GO" id="GO:0008932">
    <property type="term" value="F:lytic endotransglycosylase activity"/>
    <property type="evidence" value="ECO:0007669"/>
    <property type="project" value="TreeGrafter"/>
</dbReference>
<dbReference type="PANTHER" id="PTHR33734">
    <property type="entry name" value="LYSM DOMAIN-CONTAINING GPI-ANCHORED PROTEIN 2"/>
    <property type="match status" value="1"/>
</dbReference>
<dbReference type="FunFam" id="1.10.530.10:FF:000004">
    <property type="entry name" value="Membrane-bound lytic murein transglycosylase D"/>
    <property type="match status" value="1"/>
</dbReference>
<evidence type="ECO:0000259" key="2">
    <source>
        <dbReference type="PROSITE" id="PS51782"/>
    </source>
</evidence>
<dbReference type="EMBL" id="MPJC01000009">
    <property type="protein sequence ID" value="OKA19600.1"/>
    <property type="molecule type" value="Genomic_DNA"/>
</dbReference>
<accession>A0A0M4QH40</accession>
<protein>
    <submittedName>
        <fullName evidence="4">Lytic transglycosylase</fullName>
    </submittedName>
</protein>